<dbReference type="InterPro" id="IPR032259">
    <property type="entry name" value="HIBYL-CoA-H"/>
</dbReference>
<protein>
    <recommendedName>
        <fullName evidence="2">3-hydroxyisobutyryl-CoA hydrolase</fullName>
        <shortName evidence="2">HIB-CoA hydrolase</shortName>
        <shortName evidence="2">HIBYL-CoA-H</shortName>
        <ecNumber evidence="2">3.1.2.4</ecNumber>
    </recommendedName>
    <alternativeName>
        <fullName evidence="2">3-hydroxyisobutyryl-coenzyme A hydrolase</fullName>
    </alternativeName>
</protein>
<evidence type="ECO:0000313" key="4">
    <source>
        <dbReference type="EMBL" id="KAK6784705.1"/>
    </source>
</evidence>
<proteinExistence type="inferred from homology"/>
<name>A0AAN8Y9H7_SOLBU</name>
<keyword evidence="5" id="KW-1185">Reference proteome</keyword>
<evidence type="ECO:0000256" key="2">
    <source>
        <dbReference type="RuleBase" id="RU369070"/>
    </source>
</evidence>
<evidence type="ECO:0000313" key="5">
    <source>
        <dbReference type="Proteomes" id="UP001371456"/>
    </source>
</evidence>
<sequence length="104" mass="11708">MAEEIGRARMLTLNRPNHLNYLSGKVALTLGHNFEKYENDDNADFVIIKGTGRTFSAGGDLHMFYEERNTTHSYLQETTYCSCPWNVCGWGCILDGSSEILCGH</sequence>
<reference evidence="4 5" key="1">
    <citation type="submission" date="2024-02" db="EMBL/GenBank/DDBJ databases">
        <title>de novo genome assembly of Solanum bulbocastanum strain 11H21.</title>
        <authorList>
            <person name="Hosaka A.J."/>
        </authorList>
    </citation>
    <scope>NUCLEOTIDE SEQUENCE [LARGE SCALE GENOMIC DNA]</scope>
    <source>
        <tissue evidence="4">Young leaves</tissue>
    </source>
</reference>
<dbReference type="Gene3D" id="3.90.226.10">
    <property type="entry name" value="2-enoyl-CoA Hydratase, Chain A, domain 1"/>
    <property type="match status" value="1"/>
</dbReference>
<dbReference type="AlphaFoldDB" id="A0AAN8Y9H7"/>
<dbReference type="InterPro" id="IPR045004">
    <property type="entry name" value="ECH_dom"/>
</dbReference>
<gene>
    <name evidence="4" type="ORF">RDI58_018160</name>
</gene>
<dbReference type="PANTHER" id="PTHR43176:SF27">
    <property type="entry name" value="3-HYDROXYISOBUTYRYL-COA HYDROLASE"/>
    <property type="match status" value="1"/>
</dbReference>
<comment type="caution">
    <text evidence="4">The sequence shown here is derived from an EMBL/GenBank/DDBJ whole genome shotgun (WGS) entry which is preliminary data.</text>
</comment>
<dbReference type="PANTHER" id="PTHR43176">
    <property type="entry name" value="3-HYDROXYISOBUTYRYL-COA HYDROLASE-RELATED"/>
    <property type="match status" value="1"/>
</dbReference>
<comment type="catalytic activity">
    <reaction evidence="2">
        <text>3-hydroxy-2-methylpropanoyl-CoA + H2O = 3-hydroxy-2-methylpropanoate + CoA + H(+)</text>
        <dbReference type="Rhea" id="RHEA:20888"/>
        <dbReference type="ChEBI" id="CHEBI:11805"/>
        <dbReference type="ChEBI" id="CHEBI:15377"/>
        <dbReference type="ChEBI" id="CHEBI:15378"/>
        <dbReference type="ChEBI" id="CHEBI:57287"/>
        <dbReference type="ChEBI" id="CHEBI:57340"/>
        <dbReference type="EC" id="3.1.2.4"/>
    </reaction>
</comment>
<dbReference type="GO" id="GO:0006574">
    <property type="term" value="P:L-valine catabolic process"/>
    <property type="evidence" value="ECO:0007669"/>
    <property type="project" value="UniProtKB-UniRule"/>
</dbReference>
<evidence type="ECO:0000256" key="1">
    <source>
        <dbReference type="ARBA" id="ARBA00022801"/>
    </source>
</evidence>
<keyword evidence="1 2" id="KW-0378">Hydrolase</keyword>
<dbReference type="EMBL" id="JBANQN010000007">
    <property type="protein sequence ID" value="KAK6784705.1"/>
    <property type="molecule type" value="Genomic_DNA"/>
</dbReference>
<dbReference type="EC" id="3.1.2.4" evidence="2"/>
<dbReference type="Pfam" id="PF16113">
    <property type="entry name" value="ECH_2"/>
    <property type="match status" value="1"/>
</dbReference>
<dbReference type="GO" id="GO:0003860">
    <property type="term" value="F:3-hydroxyisobutyryl-CoA hydrolase activity"/>
    <property type="evidence" value="ECO:0007669"/>
    <property type="project" value="UniProtKB-UniRule"/>
</dbReference>
<evidence type="ECO:0000259" key="3">
    <source>
        <dbReference type="Pfam" id="PF16113"/>
    </source>
</evidence>
<feature type="domain" description="Enoyl-CoA hydratase/isomerase" evidence="3">
    <location>
        <begin position="9"/>
        <end position="73"/>
    </location>
</feature>
<comment type="function">
    <text evidence="2">Hydrolyzes 3-hydroxyisobutyryl-CoA (HIBYL-CoA), a saline catabolite. Has high activity toward isobutyryl-CoA. Could be an isobutyryl-CoA dehydrogenase that functions in valine catabolism.</text>
</comment>
<dbReference type="Proteomes" id="UP001371456">
    <property type="component" value="Unassembled WGS sequence"/>
</dbReference>
<comment type="similarity">
    <text evidence="2">Belongs to the enoyl-CoA hydratase/isomerase family.</text>
</comment>
<dbReference type="InterPro" id="IPR029045">
    <property type="entry name" value="ClpP/crotonase-like_dom_sf"/>
</dbReference>
<accession>A0AAN8Y9H7</accession>
<dbReference type="SUPFAM" id="SSF52096">
    <property type="entry name" value="ClpP/crotonase"/>
    <property type="match status" value="1"/>
</dbReference>
<comment type="pathway">
    <text evidence="2">Amino-acid degradation; L-valine degradation.</text>
</comment>
<organism evidence="4 5">
    <name type="scientific">Solanum bulbocastanum</name>
    <name type="common">Wild potato</name>
    <dbReference type="NCBI Taxonomy" id="147425"/>
    <lineage>
        <taxon>Eukaryota</taxon>
        <taxon>Viridiplantae</taxon>
        <taxon>Streptophyta</taxon>
        <taxon>Embryophyta</taxon>
        <taxon>Tracheophyta</taxon>
        <taxon>Spermatophyta</taxon>
        <taxon>Magnoliopsida</taxon>
        <taxon>eudicotyledons</taxon>
        <taxon>Gunneridae</taxon>
        <taxon>Pentapetalae</taxon>
        <taxon>asterids</taxon>
        <taxon>lamiids</taxon>
        <taxon>Solanales</taxon>
        <taxon>Solanaceae</taxon>
        <taxon>Solanoideae</taxon>
        <taxon>Solaneae</taxon>
        <taxon>Solanum</taxon>
    </lineage>
</organism>